<dbReference type="InterPro" id="IPR004119">
    <property type="entry name" value="EcKL"/>
</dbReference>
<protein>
    <recommendedName>
        <fullName evidence="1">CHK kinase-like domain-containing protein</fullName>
    </recommendedName>
</protein>
<evidence type="ECO:0000313" key="2">
    <source>
        <dbReference type="EMBL" id="CAD6191624.1"/>
    </source>
</evidence>
<dbReference type="SUPFAM" id="SSF56112">
    <property type="entry name" value="Protein kinase-like (PK-like)"/>
    <property type="match status" value="1"/>
</dbReference>
<name>A0A8S1H816_9PELO</name>
<dbReference type="SMART" id="SM00587">
    <property type="entry name" value="CHK"/>
    <property type="match status" value="1"/>
</dbReference>
<dbReference type="InterPro" id="IPR011009">
    <property type="entry name" value="Kinase-like_dom_sf"/>
</dbReference>
<feature type="domain" description="CHK kinase-like" evidence="1">
    <location>
        <begin position="101"/>
        <end position="278"/>
    </location>
</feature>
<keyword evidence="3" id="KW-1185">Reference proteome</keyword>
<evidence type="ECO:0000313" key="3">
    <source>
        <dbReference type="Proteomes" id="UP000835052"/>
    </source>
</evidence>
<sequence length="352" mass="39934">MEVTQVIADEIGLTDFEESKPQASINGVTTIDLSSPQGNFRVHLVRDANEENVSLEEGSKLAAFYNARFWHEVAAYEKVNFKCGKFHSAFQIAEDEANHSVFVTSFQAGSTRAELGLGELIKVAEQIAHLHAINPATINKEFTSAVKDNHDNISLYKKNLQKSLLDILGYAVSKELAVYFDQPLEVVSKVKTLIEAEEDVDEEDPRVLCHGRLTAENCKFDERGEVAEIADWENIHLGNPARDLTNLILTSASPSLRRKQFMKVFHHYFYILVDLRPPKYQLPELKTWFRRNHAALVLEGIERLLEILSESDDEELKKKAALRWESALDDAVDFHSGNYLSDGEQTFFSYKD</sequence>
<comment type="caution">
    <text evidence="2">The sequence shown here is derived from an EMBL/GenBank/DDBJ whole genome shotgun (WGS) entry which is preliminary data.</text>
</comment>
<evidence type="ECO:0000259" key="1">
    <source>
        <dbReference type="SMART" id="SM00587"/>
    </source>
</evidence>
<dbReference type="InterPro" id="IPR052961">
    <property type="entry name" value="Oxido-Kinase-like_Enzymes"/>
</dbReference>
<gene>
    <name evidence="2" type="ORF">CAUJ_LOCUS7543</name>
</gene>
<dbReference type="Gene3D" id="3.90.1200.10">
    <property type="match status" value="1"/>
</dbReference>
<dbReference type="AlphaFoldDB" id="A0A8S1H816"/>
<accession>A0A8S1H816</accession>
<dbReference type="Pfam" id="PF02958">
    <property type="entry name" value="EcKL"/>
    <property type="match status" value="1"/>
</dbReference>
<dbReference type="PANTHER" id="PTHR23020:SF21">
    <property type="entry name" value="CHK KINASE-LIKE DOMAIN-CONTAINING PROTEIN"/>
    <property type="match status" value="1"/>
</dbReference>
<dbReference type="Proteomes" id="UP000835052">
    <property type="component" value="Unassembled WGS sequence"/>
</dbReference>
<reference evidence="2" key="1">
    <citation type="submission" date="2020-10" db="EMBL/GenBank/DDBJ databases">
        <authorList>
            <person name="Kikuchi T."/>
        </authorList>
    </citation>
    <scope>NUCLEOTIDE SEQUENCE</scope>
    <source>
        <strain evidence="2">NKZ352</strain>
    </source>
</reference>
<proteinExistence type="predicted"/>
<organism evidence="2 3">
    <name type="scientific">Caenorhabditis auriculariae</name>
    <dbReference type="NCBI Taxonomy" id="2777116"/>
    <lineage>
        <taxon>Eukaryota</taxon>
        <taxon>Metazoa</taxon>
        <taxon>Ecdysozoa</taxon>
        <taxon>Nematoda</taxon>
        <taxon>Chromadorea</taxon>
        <taxon>Rhabditida</taxon>
        <taxon>Rhabditina</taxon>
        <taxon>Rhabditomorpha</taxon>
        <taxon>Rhabditoidea</taxon>
        <taxon>Rhabditidae</taxon>
        <taxon>Peloderinae</taxon>
        <taxon>Caenorhabditis</taxon>
    </lineage>
</organism>
<dbReference type="OrthoDB" id="190089at2759"/>
<dbReference type="EMBL" id="CAJGYM010000022">
    <property type="protein sequence ID" value="CAD6191624.1"/>
    <property type="molecule type" value="Genomic_DNA"/>
</dbReference>
<dbReference type="PANTHER" id="PTHR23020">
    <property type="entry name" value="UNCHARACTERIZED NUCLEAR HORMONE RECEPTOR-RELATED"/>
    <property type="match status" value="1"/>
</dbReference>
<dbReference type="InterPro" id="IPR015897">
    <property type="entry name" value="CHK_kinase-like"/>
</dbReference>